<name>A0A7J6CHJ1_9TELE</name>
<sequence>MAEEMEESSGTHLTTETDDLAGEESTSSRNRRSSSFSDEDHQEEAEERSSSSVEDTQQRGFPVAIQPMKSESESKYPKEQISARVFANVTPKKQQSSGSFSAPLFGCKRFGLIWFLLRSRQQSSRQCPAPHEELTKTWRASYSARVNSSIAVALTTVDNAGDKGHGEDGFP</sequence>
<keyword evidence="3" id="KW-1185">Reference proteome</keyword>
<reference evidence="2 3" key="1">
    <citation type="submission" date="2020-04" db="EMBL/GenBank/DDBJ databases">
        <title>Chromosome-level genome assembly of a cyprinid fish Onychostoma macrolepis by integration of Nanopore Sequencing, Bionano and Hi-C technology.</title>
        <authorList>
            <person name="Wang D."/>
        </authorList>
    </citation>
    <scope>NUCLEOTIDE SEQUENCE [LARGE SCALE GENOMIC DNA]</scope>
    <source>
        <strain evidence="2">SWU-2019</strain>
        <tissue evidence="2">Muscle</tissue>
    </source>
</reference>
<protein>
    <submittedName>
        <fullName evidence="2">Uncharacterized protein</fullName>
    </submittedName>
</protein>
<gene>
    <name evidence="2" type="ORF">G5714_012777</name>
</gene>
<accession>A0A7J6CHJ1</accession>
<dbReference type="Proteomes" id="UP000579812">
    <property type="component" value="Unassembled WGS sequence"/>
</dbReference>
<feature type="region of interest" description="Disordered" evidence="1">
    <location>
        <begin position="1"/>
        <end position="79"/>
    </location>
</feature>
<evidence type="ECO:0000256" key="1">
    <source>
        <dbReference type="SAM" id="MobiDB-lite"/>
    </source>
</evidence>
<evidence type="ECO:0000313" key="2">
    <source>
        <dbReference type="EMBL" id="KAF4106787.1"/>
    </source>
</evidence>
<organism evidence="2 3">
    <name type="scientific">Onychostoma macrolepis</name>
    <dbReference type="NCBI Taxonomy" id="369639"/>
    <lineage>
        <taxon>Eukaryota</taxon>
        <taxon>Metazoa</taxon>
        <taxon>Chordata</taxon>
        <taxon>Craniata</taxon>
        <taxon>Vertebrata</taxon>
        <taxon>Euteleostomi</taxon>
        <taxon>Actinopterygii</taxon>
        <taxon>Neopterygii</taxon>
        <taxon>Teleostei</taxon>
        <taxon>Ostariophysi</taxon>
        <taxon>Cypriniformes</taxon>
        <taxon>Cyprinidae</taxon>
        <taxon>Acrossocheilinae</taxon>
        <taxon>Onychostoma</taxon>
    </lineage>
</organism>
<proteinExistence type="predicted"/>
<comment type="caution">
    <text evidence="2">The sequence shown here is derived from an EMBL/GenBank/DDBJ whole genome shotgun (WGS) entry which is preliminary data.</text>
</comment>
<dbReference type="EMBL" id="JAAMOB010000012">
    <property type="protein sequence ID" value="KAF4106787.1"/>
    <property type="molecule type" value="Genomic_DNA"/>
</dbReference>
<dbReference type="AlphaFoldDB" id="A0A7J6CHJ1"/>
<evidence type="ECO:0000313" key="3">
    <source>
        <dbReference type="Proteomes" id="UP000579812"/>
    </source>
</evidence>
<feature type="compositionally biased region" description="Low complexity" evidence="1">
    <location>
        <begin position="25"/>
        <end position="36"/>
    </location>
</feature>